<reference evidence="1" key="1">
    <citation type="journal article" date="2015" name="Nature">
        <title>Complex archaea that bridge the gap between prokaryotes and eukaryotes.</title>
        <authorList>
            <person name="Spang A."/>
            <person name="Saw J.H."/>
            <person name="Jorgensen S.L."/>
            <person name="Zaremba-Niedzwiedzka K."/>
            <person name="Martijn J."/>
            <person name="Lind A.E."/>
            <person name="van Eijk R."/>
            <person name="Schleper C."/>
            <person name="Guy L."/>
            <person name="Ettema T.J."/>
        </authorList>
    </citation>
    <scope>NUCLEOTIDE SEQUENCE</scope>
</reference>
<protein>
    <submittedName>
        <fullName evidence="1">Uncharacterized protein</fullName>
    </submittedName>
</protein>
<name>A0A0F9RWL6_9ZZZZ</name>
<comment type="caution">
    <text evidence="1">The sequence shown here is derived from an EMBL/GenBank/DDBJ whole genome shotgun (WGS) entry which is preliminary data.</text>
</comment>
<dbReference type="EMBL" id="LAZR01003132">
    <property type="protein sequence ID" value="KKN21613.1"/>
    <property type="molecule type" value="Genomic_DNA"/>
</dbReference>
<gene>
    <name evidence="1" type="ORF">LCGC14_0923550</name>
</gene>
<accession>A0A0F9RWL6</accession>
<organism evidence="1">
    <name type="scientific">marine sediment metagenome</name>
    <dbReference type="NCBI Taxonomy" id="412755"/>
    <lineage>
        <taxon>unclassified sequences</taxon>
        <taxon>metagenomes</taxon>
        <taxon>ecological metagenomes</taxon>
    </lineage>
</organism>
<sequence>MILFDIFTEHSLENLQELFPRLSEDTHVQEVQGLQHQHVAVWQSTHPKQGRVIELAPVRNIANYNMAYLEQADVLVWCKKEEVIA</sequence>
<proteinExistence type="predicted"/>
<evidence type="ECO:0000313" key="1">
    <source>
        <dbReference type="EMBL" id="KKN21613.1"/>
    </source>
</evidence>
<dbReference type="AlphaFoldDB" id="A0A0F9RWL6"/>